<dbReference type="InterPro" id="IPR012001">
    <property type="entry name" value="Thiamin_PyroP_enz_TPP-bd_dom"/>
</dbReference>
<sequence length="567" mass="63968">MISSAKLEVQLLVDGCKKVGVTHVVISPGSRNAPLSIAFDEDPHFQIFVVPDERVAAFYAHGMAQKLKQPVVVTCTSGSAPLNYYPAIAEAFYQETPLIVISADRPVEWVDQGDGQTIRQERVFDQMVLKSVQLNEIHSDNQRWHFERKLSEVLQSAVGKRRGPVHVNIPFSEPLYETTSDIHILKNWVELAETETILTKQSKSRLETLWNESMKRLVIVGQHPQDPDLQEVLEKLALDGSTAVLVEHTSNVRSPYFVSNIDRTLNIIPESELTSFHPDCIVTVGGAIVSKKIKVFLRQSKAPVIRFGIDFPFMDTYQNLRFTVPVSALEGLKFILELVQKNPHKSRFGFAWKKIDQFGSDDQKQICATQPWSDLKAMEFIMDVIPDYVNLHISNSSLIRYALLFDPIKTVNYWCNRGTSGIDGSSSTAVGSAIVSPNEAHVLVTGDLSFFYDSNAWWSKYLPSNLRIILVNNGGGDIFNIIPGPKSTNQWKKIFVAEQTLSAEDVARTYELEYFNAASQSDLDRQLEQFFSESTNGKPKLLEINTMNEPNSTILENYFKAFKKRVE</sequence>
<evidence type="ECO:0000259" key="7">
    <source>
        <dbReference type="Pfam" id="PF02776"/>
    </source>
</evidence>
<feature type="domain" description="Thiamine pyrophosphate enzyme N-terminal TPP-binding" evidence="7">
    <location>
        <begin position="10"/>
        <end position="118"/>
    </location>
</feature>
<keyword evidence="9" id="KW-1185">Reference proteome</keyword>
<comment type="caution">
    <text evidence="8">The sequence shown here is derived from an EMBL/GenBank/DDBJ whole genome shotgun (WGS) entry which is preliminary data.</text>
</comment>
<dbReference type="OrthoDB" id="9791859at2"/>
<dbReference type="Gene3D" id="3.40.50.970">
    <property type="match status" value="2"/>
</dbReference>
<dbReference type="NCBIfam" id="TIGR00173">
    <property type="entry name" value="menD"/>
    <property type="match status" value="1"/>
</dbReference>
<dbReference type="PIRSF" id="PIRSF004983">
    <property type="entry name" value="MenD"/>
    <property type="match status" value="1"/>
</dbReference>
<proteinExistence type="inferred from homology"/>
<dbReference type="CDD" id="cd07037">
    <property type="entry name" value="TPP_PYR_MenD"/>
    <property type="match status" value="1"/>
</dbReference>
<dbReference type="RefSeq" id="WP_144332919.1">
    <property type="nucleotide sequence ID" value="NZ_VLPL01000004.1"/>
</dbReference>
<dbReference type="Pfam" id="PF02776">
    <property type="entry name" value="TPP_enzyme_N"/>
    <property type="match status" value="1"/>
</dbReference>
<organism evidence="8 9">
    <name type="scientific">Fluviicola chungangensis</name>
    <dbReference type="NCBI Taxonomy" id="2597671"/>
    <lineage>
        <taxon>Bacteria</taxon>
        <taxon>Pseudomonadati</taxon>
        <taxon>Bacteroidota</taxon>
        <taxon>Flavobacteriia</taxon>
        <taxon>Flavobacteriales</taxon>
        <taxon>Crocinitomicaceae</taxon>
        <taxon>Fluviicola</taxon>
    </lineage>
</organism>
<evidence type="ECO:0000256" key="6">
    <source>
        <dbReference type="HAMAP-Rule" id="MF_01659"/>
    </source>
</evidence>
<comment type="similarity">
    <text evidence="6">Belongs to the TPP enzyme family. MenD subfamily.</text>
</comment>
<evidence type="ECO:0000256" key="1">
    <source>
        <dbReference type="ARBA" id="ARBA00022679"/>
    </source>
</evidence>
<comment type="function">
    <text evidence="6">Catalyzes the thiamine diphosphate-dependent decarboxylation of 2-oxoglutarate and the subsequent addition of the resulting succinic semialdehyde-thiamine pyrophosphate anion to isochorismate to yield 2-succinyl-5-enolpyruvyl-6-hydroxy-3-cyclohexene-1-carboxylate (SEPHCHC).</text>
</comment>
<dbReference type="PANTHER" id="PTHR42916:SF1">
    <property type="entry name" value="PROTEIN PHYLLO, CHLOROPLASTIC"/>
    <property type="match status" value="1"/>
</dbReference>
<gene>
    <name evidence="6 8" type="primary">menD</name>
    <name evidence="8" type="ORF">FO442_09400</name>
</gene>
<keyword evidence="5 6" id="KW-0464">Manganese</keyword>
<dbReference type="GO" id="GO:0009234">
    <property type="term" value="P:menaquinone biosynthetic process"/>
    <property type="evidence" value="ECO:0007669"/>
    <property type="project" value="UniProtKB-UniRule"/>
</dbReference>
<dbReference type="Proteomes" id="UP000316008">
    <property type="component" value="Unassembled WGS sequence"/>
</dbReference>
<dbReference type="AlphaFoldDB" id="A0A556MY14"/>
<name>A0A556MY14_9FLAO</name>
<dbReference type="HAMAP" id="MF_01659">
    <property type="entry name" value="MenD"/>
    <property type="match status" value="1"/>
</dbReference>
<comment type="pathway">
    <text evidence="6">Quinol/quinone metabolism; menaquinone biosynthesis.</text>
</comment>
<keyword evidence="2 6" id="KW-0479">Metal-binding</keyword>
<comment type="pathway">
    <text evidence="6">Quinol/quinone metabolism; 1,4-dihydroxy-2-naphthoate biosynthesis; 1,4-dihydroxy-2-naphthoate from chorismate: step 2/7.</text>
</comment>
<evidence type="ECO:0000256" key="4">
    <source>
        <dbReference type="ARBA" id="ARBA00023052"/>
    </source>
</evidence>
<dbReference type="GO" id="GO:0000287">
    <property type="term" value="F:magnesium ion binding"/>
    <property type="evidence" value="ECO:0007669"/>
    <property type="project" value="UniProtKB-UniRule"/>
</dbReference>
<evidence type="ECO:0000256" key="3">
    <source>
        <dbReference type="ARBA" id="ARBA00022842"/>
    </source>
</evidence>
<dbReference type="InterPro" id="IPR029061">
    <property type="entry name" value="THDP-binding"/>
</dbReference>
<evidence type="ECO:0000256" key="2">
    <source>
        <dbReference type="ARBA" id="ARBA00022723"/>
    </source>
</evidence>
<keyword evidence="4 6" id="KW-0786">Thiamine pyrophosphate</keyword>
<keyword evidence="3 6" id="KW-0460">Magnesium</keyword>
<dbReference type="PANTHER" id="PTHR42916">
    <property type="entry name" value="2-SUCCINYL-5-ENOLPYRUVYL-6-HYDROXY-3-CYCLOHEXENE-1-CARBOXYLATE SYNTHASE"/>
    <property type="match status" value="1"/>
</dbReference>
<comment type="cofactor">
    <cofactor evidence="6">
        <name>Mg(2+)</name>
        <dbReference type="ChEBI" id="CHEBI:18420"/>
    </cofactor>
    <cofactor evidence="6">
        <name>Mn(2+)</name>
        <dbReference type="ChEBI" id="CHEBI:29035"/>
    </cofactor>
</comment>
<keyword evidence="1 6" id="KW-0808">Transferase</keyword>
<dbReference type="GO" id="GO:0070204">
    <property type="term" value="F:2-succinyl-5-enolpyruvyl-6-hydroxy-3-cyclohexene-1-carboxylic-acid synthase activity"/>
    <property type="evidence" value="ECO:0007669"/>
    <property type="project" value="UniProtKB-UniRule"/>
</dbReference>
<dbReference type="GO" id="GO:0030976">
    <property type="term" value="F:thiamine pyrophosphate binding"/>
    <property type="evidence" value="ECO:0007669"/>
    <property type="project" value="UniProtKB-UniRule"/>
</dbReference>
<evidence type="ECO:0000256" key="5">
    <source>
        <dbReference type="ARBA" id="ARBA00023211"/>
    </source>
</evidence>
<keyword evidence="6" id="KW-0474">Menaquinone biosynthesis</keyword>
<evidence type="ECO:0000313" key="8">
    <source>
        <dbReference type="EMBL" id="TSJ44805.1"/>
    </source>
</evidence>
<dbReference type="InterPro" id="IPR004433">
    <property type="entry name" value="MenaQ_synth_MenD"/>
</dbReference>
<dbReference type="UniPathway" id="UPA00079"/>
<reference evidence="8 9" key="1">
    <citation type="submission" date="2019-07" db="EMBL/GenBank/DDBJ databases">
        <authorList>
            <person name="Huq M.A."/>
        </authorList>
    </citation>
    <scope>NUCLEOTIDE SEQUENCE [LARGE SCALE GENOMIC DNA]</scope>
    <source>
        <strain evidence="8 9">MAH-3</strain>
    </source>
</reference>
<dbReference type="GO" id="GO:0030145">
    <property type="term" value="F:manganese ion binding"/>
    <property type="evidence" value="ECO:0007669"/>
    <property type="project" value="UniProtKB-UniRule"/>
</dbReference>
<dbReference type="Gene3D" id="3.40.50.1220">
    <property type="entry name" value="TPP-binding domain"/>
    <property type="match status" value="1"/>
</dbReference>
<dbReference type="SUPFAM" id="SSF52518">
    <property type="entry name" value="Thiamin diphosphate-binding fold (THDP-binding)"/>
    <property type="match status" value="2"/>
</dbReference>
<dbReference type="CDD" id="cd02009">
    <property type="entry name" value="TPP_SHCHC_synthase"/>
    <property type="match status" value="1"/>
</dbReference>
<dbReference type="EMBL" id="VLPL01000004">
    <property type="protein sequence ID" value="TSJ44805.1"/>
    <property type="molecule type" value="Genomic_DNA"/>
</dbReference>
<dbReference type="UniPathway" id="UPA01057">
    <property type="reaction ID" value="UER00164"/>
</dbReference>
<comment type="cofactor">
    <cofactor evidence="6">
        <name>thiamine diphosphate</name>
        <dbReference type="ChEBI" id="CHEBI:58937"/>
    </cofactor>
    <text evidence="6">Binds 1 thiamine pyrophosphate per subunit.</text>
</comment>
<protein>
    <recommendedName>
        <fullName evidence="6">2-succinyl-5-enolpyruvyl-6-hydroxy-3-cyclohexene-1-carboxylate synthase</fullName>
        <shortName evidence="6">SEPHCHC synthase</shortName>
        <ecNumber evidence="6">2.2.1.9</ecNumber>
    </recommendedName>
    <alternativeName>
        <fullName evidence="6">Menaquinone biosynthesis protein MenD</fullName>
    </alternativeName>
</protein>
<comment type="catalytic activity">
    <reaction evidence="6">
        <text>isochorismate + 2-oxoglutarate + H(+) = 5-enolpyruvoyl-6-hydroxy-2-succinyl-cyclohex-3-ene-1-carboxylate + CO2</text>
        <dbReference type="Rhea" id="RHEA:25593"/>
        <dbReference type="ChEBI" id="CHEBI:15378"/>
        <dbReference type="ChEBI" id="CHEBI:16526"/>
        <dbReference type="ChEBI" id="CHEBI:16810"/>
        <dbReference type="ChEBI" id="CHEBI:29780"/>
        <dbReference type="ChEBI" id="CHEBI:58818"/>
        <dbReference type="EC" id="2.2.1.9"/>
    </reaction>
</comment>
<dbReference type="EC" id="2.2.1.9" evidence="6"/>
<comment type="subunit">
    <text evidence="6">Homodimer.</text>
</comment>
<evidence type="ECO:0000313" key="9">
    <source>
        <dbReference type="Proteomes" id="UP000316008"/>
    </source>
</evidence>
<accession>A0A556MY14</accession>